<reference evidence="3 5" key="2">
    <citation type="submission" date="2017-03" db="EMBL/GenBank/DDBJ databases">
        <title>Complete sequence of Clostridium formicaceticum DSM 92.</title>
        <authorList>
            <person name="Poehlein A."/>
            <person name="Karl M."/>
            <person name="Bengelsdorf F.R."/>
            <person name="Duerre P."/>
            <person name="Daniel R."/>
        </authorList>
    </citation>
    <scope>NUCLEOTIDE SEQUENCE [LARGE SCALE GENOMIC DNA]</scope>
    <source>
        <strain evidence="3 5">DSM 92</strain>
    </source>
</reference>
<dbReference type="Proteomes" id="UP000177894">
    <property type="component" value="Chromosome"/>
</dbReference>
<dbReference type="RefSeq" id="WP_070964139.1">
    <property type="nucleotide sequence ID" value="NZ_CP017603.1"/>
</dbReference>
<evidence type="ECO:0000313" key="3">
    <source>
        <dbReference type="EMBL" id="ARE89427.1"/>
    </source>
</evidence>
<evidence type="ECO:0000259" key="1">
    <source>
        <dbReference type="Pfam" id="PF26226"/>
    </source>
</evidence>
<evidence type="ECO:0000313" key="5">
    <source>
        <dbReference type="Proteomes" id="UP000192478"/>
    </source>
</evidence>
<proteinExistence type="predicted"/>
<dbReference type="EMBL" id="CP017603">
    <property type="protein sequence ID" value="AOY75011.1"/>
    <property type="molecule type" value="Genomic_DNA"/>
</dbReference>
<dbReference type="KEGG" id="cfm:BJL90_02965"/>
<protein>
    <recommendedName>
        <fullName evidence="1">DUF8052 domain-containing protein</fullName>
    </recommendedName>
</protein>
<organism evidence="3 5">
    <name type="scientific">Clostridium formicaceticum</name>
    <dbReference type="NCBI Taxonomy" id="1497"/>
    <lineage>
        <taxon>Bacteria</taxon>
        <taxon>Bacillati</taxon>
        <taxon>Bacillota</taxon>
        <taxon>Clostridia</taxon>
        <taxon>Eubacteriales</taxon>
        <taxon>Clostridiaceae</taxon>
        <taxon>Clostridium</taxon>
    </lineage>
</organism>
<evidence type="ECO:0000313" key="4">
    <source>
        <dbReference type="Proteomes" id="UP000177894"/>
    </source>
</evidence>
<feature type="domain" description="DUF8052" evidence="1">
    <location>
        <begin position="4"/>
        <end position="163"/>
    </location>
</feature>
<accession>A0AAC9WHT2</accession>
<dbReference type="EMBL" id="CP020559">
    <property type="protein sequence ID" value="ARE89427.1"/>
    <property type="molecule type" value="Genomic_DNA"/>
</dbReference>
<dbReference type="InterPro" id="IPR058365">
    <property type="entry name" value="DUF8052"/>
</dbReference>
<gene>
    <name evidence="2" type="ORF">BJL90_02965</name>
    <name evidence="3" type="ORF">CLFO_38340</name>
</gene>
<name>A0AAC9WHT2_9CLOT</name>
<keyword evidence="4" id="KW-1185">Reference proteome</keyword>
<dbReference type="AlphaFoldDB" id="A0AAC9WHT2"/>
<dbReference type="Proteomes" id="UP000192478">
    <property type="component" value="Chromosome"/>
</dbReference>
<sequence>MKAQNYIKNMGERLWKYFDVEKAYSYKEIEFDLFAKSLVRNERYIASKKIAIYGFENHEYHFIKHYQVLKEESISRFLSVLSSAAEELVNPHPEHMSTIITGIIVVEKEISEELRRTIKKFKFMCSFAFGFKGWTYIRLVVVDLSKGEVITNKRGREVKKFYQIP</sequence>
<evidence type="ECO:0000313" key="2">
    <source>
        <dbReference type="EMBL" id="AOY75011.1"/>
    </source>
</evidence>
<dbReference type="Pfam" id="PF26226">
    <property type="entry name" value="DUF8052"/>
    <property type="match status" value="1"/>
</dbReference>
<reference evidence="2 4" key="1">
    <citation type="submission" date="2016-10" db="EMBL/GenBank/DDBJ databases">
        <title>Complete Genome Sequence of Acetogen Clostridium formicoaceticum ATCC 27076.</title>
        <authorList>
            <person name="Bao T."/>
            <person name="Cheng C."/>
            <person name="Zhao J."/>
            <person name="Yang S.-T."/>
            <person name="Wang J."/>
            <person name="Wang M."/>
        </authorList>
    </citation>
    <scope>NUCLEOTIDE SEQUENCE [LARGE SCALE GENOMIC DNA]</scope>
    <source>
        <strain evidence="2 4">ATCC 27076</strain>
    </source>
</reference>